<dbReference type="EMBL" id="CP000584">
    <property type="protein sequence ID" value="ABO95782.1"/>
    <property type="molecule type" value="Genomic_DNA"/>
</dbReference>
<dbReference type="GeneID" id="5001392"/>
<organism evidence="1 2">
    <name type="scientific">Ostreococcus lucimarinus (strain CCE9901)</name>
    <dbReference type="NCBI Taxonomy" id="436017"/>
    <lineage>
        <taxon>Eukaryota</taxon>
        <taxon>Viridiplantae</taxon>
        <taxon>Chlorophyta</taxon>
        <taxon>Mamiellophyceae</taxon>
        <taxon>Mamiellales</taxon>
        <taxon>Bathycoccaceae</taxon>
        <taxon>Ostreococcus</taxon>
    </lineage>
</organism>
<sequence length="173" mass="19356">MGQNCCKPKYWHDELLGAVTFGPRVGCQEIGCGSTYHWDDLGNVAWRFKDKAWKRGGALRVELEEFLDRAMERTEGAVEEPRLKCTASACCCGGCWNPDFVTPELVEEFSKVLEENKNKKLSDMGLQCRAMCLGVRGGHGATPTLFVLVEKVGDYERFTPSESYAIDRTCVCL</sequence>
<reference evidence="1 2" key="1">
    <citation type="journal article" date="2007" name="Proc. Natl. Acad. Sci. U.S.A.">
        <title>The tiny eukaryote Ostreococcus provides genomic insights into the paradox of plankton speciation.</title>
        <authorList>
            <person name="Palenik B."/>
            <person name="Grimwood J."/>
            <person name="Aerts A."/>
            <person name="Rouze P."/>
            <person name="Salamov A."/>
            <person name="Putnam N."/>
            <person name="Dupont C."/>
            <person name="Jorgensen R."/>
            <person name="Derelle E."/>
            <person name="Rombauts S."/>
            <person name="Zhou K."/>
            <person name="Otillar R."/>
            <person name="Merchant S.S."/>
            <person name="Podell S."/>
            <person name="Gaasterland T."/>
            <person name="Napoli C."/>
            <person name="Gendler K."/>
            <person name="Manuell A."/>
            <person name="Tai V."/>
            <person name="Vallon O."/>
            <person name="Piganeau G."/>
            <person name="Jancek S."/>
            <person name="Heijde M."/>
            <person name="Jabbari K."/>
            <person name="Bowler C."/>
            <person name="Lohr M."/>
            <person name="Robbens S."/>
            <person name="Werner G."/>
            <person name="Dubchak I."/>
            <person name="Pazour G.J."/>
            <person name="Ren Q."/>
            <person name="Paulsen I."/>
            <person name="Delwiche C."/>
            <person name="Schmutz J."/>
            <person name="Rokhsar D."/>
            <person name="Van de Peer Y."/>
            <person name="Moreau H."/>
            <person name="Grigoriev I.V."/>
        </authorList>
    </citation>
    <scope>NUCLEOTIDE SEQUENCE [LARGE SCALE GENOMIC DNA]</scope>
    <source>
        <strain evidence="1 2">CCE9901</strain>
    </source>
</reference>
<proteinExistence type="predicted"/>
<dbReference type="AlphaFoldDB" id="A4RVY3"/>
<keyword evidence="2" id="KW-1185">Reference proteome</keyword>
<name>A4RVY3_OSTLU</name>
<gene>
    <name evidence="1" type="ORF">OSTLU_31146</name>
</gene>
<evidence type="ECO:0000313" key="1">
    <source>
        <dbReference type="EMBL" id="ABO95782.1"/>
    </source>
</evidence>
<protein>
    <submittedName>
        <fullName evidence="1">Uncharacterized protein</fullName>
    </submittedName>
</protein>
<accession>A4RVY3</accession>
<dbReference type="RefSeq" id="XP_001417489.1">
    <property type="nucleotide sequence ID" value="XM_001417452.1"/>
</dbReference>
<dbReference type="KEGG" id="olu:OSTLU_31146"/>
<dbReference type="Gramene" id="ABO95782">
    <property type="protein sequence ID" value="ABO95782"/>
    <property type="gene ID" value="OSTLU_31146"/>
</dbReference>
<dbReference type="HOGENOM" id="CLU_1550110_0_0_1"/>
<dbReference type="Proteomes" id="UP000001568">
    <property type="component" value="Chromosome 4"/>
</dbReference>
<evidence type="ECO:0000313" key="2">
    <source>
        <dbReference type="Proteomes" id="UP000001568"/>
    </source>
</evidence>